<protein>
    <submittedName>
        <fullName evidence="1">Uncharacterized protein</fullName>
    </submittedName>
</protein>
<proteinExistence type="predicted"/>
<reference evidence="1 2" key="1">
    <citation type="submission" date="2020-04" db="EMBL/GenBank/DDBJ databases">
        <title>Hymenobacter polaris sp. nov., isolated from Arctic soil.</title>
        <authorList>
            <person name="Dahal R.H."/>
        </authorList>
    </citation>
    <scope>NUCLEOTIDE SEQUENCE [LARGE SCALE GENOMIC DNA]</scope>
    <source>
        <strain evidence="1 2">RP-2-7</strain>
    </source>
</reference>
<evidence type="ECO:0000313" key="2">
    <source>
        <dbReference type="Proteomes" id="UP000559626"/>
    </source>
</evidence>
<dbReference type="AlphaFoldDB" id="A0A7Y0AEN0"/>
<comment type="caution">
    <text evidence="1">The sequence shown here is derived from an EMBL/GenBank/DDBJ whole genome shotgun (WGS) entry which is preliminary data.</text>
</comment>
<dbReference type="EMBL" id="JABBGH010000002">
    <property type="protein sequence ID" value="NML65660.1"/>
    <property type="molecule type" value="Genomic_DNA"/>
</dbReference>
<dbReference type="Proteomes" id="UP000559626">
    <property type="component" value="Unassembled WGS sequence"/>
</dbReference>
<gene>
    <name evidence="1" type="ORF">HHL22_10630</name>
</gene>
<name>A0A7Y0AEN0_9BACT</name>
<organism evidence="1 2">
    <name type="scientific">Hymenobacter polaris</name>
    <dbReference type="NCBI Taxonomy" id="2682546"/>
    <lineage>
        <taxon>Bacteria</taxon>
        <taxon>Pseudomonadati</taxon>
        <taxon>Bacteroidota</taxon>
        <taxon>Cytophagia</taxon>
        <taxon>Cytophagales</taxon>
        <taxon>Hymenobacteraceae</taxon>
        <taxon>Hymenobacter</taxon>
    </lineage>
</organism>
<accession>A0A7Y0AEN0</accession>
<dbReference type="RefSeq" id="WP_169531134.1">
    <property type="nucleotide sequence ID" value="NZ_JABBGH010000002.1"/>
</dbReference>
<evidence type="ECO:0000313" key="1">
    <source>
        <dbReference type="EMBL" id="NML65660.1"/>
    </source>
</evidence>
<keyword evidence="2" id="KW-1185">Reference proteome</keyword>
<sequence>MNSPEIDGTYLALFGGKAIEAAQHYYDAAKTKNPEHFGDIAHFYNSEGQAICFASTPEGVAALKEFLRSRNAK</sequence>